<dbReference type="Proteomes" id="UP001149163">
    <property type="component" value="Unassembled WGS sequence"/>
</dbReference>
<evidence type="ECO:0000313" key="3">
    <source>
        <dbReference type="Proteomes" id="UP001149163"/>
    </source>
</evidence>
<comment type="caution">
    <text evidence="2">The sequence shown here is derived from an EMBL/GenBank/DDBJ whole genome shotgun (WGS) entry which is preliminary data.</text>
</comment>
<evidence type="ECO:0000256" key="1">
    <source>
        <dbReference type="SAM" id="Phobius"/>
    </source>
</evidence>
<keyword evidence="1" id="KW-1133">Transmembrane helix</keyword>
<dbReference type="PANTHER" id="PTHR34414:SF1">
    <property type="entry name" value="SUBTILISIN-LIKE SERINE PROTEASE"/>
    <property type="match status" value="1"/>
</dbReference>
<dbReference type="AlphaFoldDB" id="A0A9W9LTL7"/>
<sequence>MNNAPFPEVLQLYHNLSTSAVKGSIVRTTTINQPNSQDTTATLSDKTYLPGQPQIALHDPKLPSYLLSEFVTSDLNRLAPHLWLVAKQDSTHISSLTEQAVRGRRVVITENPELHLVWAHDIVHLKPIPKYLLSHAFWTFYLTGPNRVVQHDAMRQKIARGALGFLRSYFYLIRHKSDFLMATGDTNLRLLPRGVRYSQFMRFISTFETVQDVDVSPRYQFGELRLTRLNLWSKVFLQRLHFHKMYWQYSALFANYYGPLWFVFGWFSIALNAMQVALAADGTNSASSAWYAFASVSRPFAAVTLFVILLSTVYLAAMFVVHLGGELVYALGDLYRKNRMSTGGEQTRDKGGP</sequence>
<accession>A0A9W9LTL7</accession>
<dbReference type="OrthoDB" id="5086500at2759"/>
<feature type="transmembrane region" description="Helical" evidence="1">
    <location>
        <begin position="300"/>
        <end position="331"/>
    </location>
</feature>
<dbReference type="EMBL" id="JAPQKN010000001">
    <property type="protein sequence ID" value="KAJ5175052.1"/>
    <property type="molecule type" value="Genomic_DNA"/>
</dbReference>
<dbReference type="GeneID" id="81422230"/>
<proteinExistence type="predicted"/>
<dbReference type="InterPro" id="IPR046536">
    <property type="entry name" value="DUF6601"/>
</dbReference>
<evidence type="ECO:0000313" key="2">
    <source>
        <dbReference type="EMBL" id="KAJ5175052.1"/>
    </source>
</evidence>
<keyword evidence="1" id="KW-0472">Membrane</keyword>
<dbReference type="PANTHER" id="PTHR34414">
    <property type="entry name" value="HET DOMAIN-CONTAINING PROTEIN-RELATED"/>
    <property type="match status" value="1"/>
</dbReference>
<gene>
    <name evidence="2" type="ORF">N7482_000929</name>
</gene>
<keyword evidence="1" id="KW-0812">Transmembrane</keyword>
<protein>
    <submittedName>
        <fullName evidence="2">Uncharacterized protein</fullName>
    </submittedName>
</protein>
<dbReference type="RefSeq" id="XP_056546660.1">
    <property type="nucleotide sequence ID" value="XM_056683054.1"/>
</dbReference>
<reference evidence="2" key="1">
    <citation type="submission" date="2022-11" db="EMBL/GenBank/DDBJ databases">
        <authorList>
            <person name="Petersen C."/>
        </authorList>
    </citation>
    <scope>NUCLEOTIDE SEQUENCE</scope>
    <source>
        <strain evidence="2">IBT 26290</strain>
    </source>
</reference>
<reference evidence="2" key="2">
    <citation type="journal article" date="2023" name="IMA Fungus">
        <title>Comparative genomic study of the Penicillium genus elucidates a diverse pangenome and 15 lateral gene transfer events.</title>
        <authorList>
            <person name="Petersen C."/>
            <person name="Sorensen T."/>
            <person name="Nielsen M.R."/>
            <person name="Sondergaard T.E."/>
            <person name="Sorensen J.L."/>
            <person name="Fitzpatrick D.A."/>
            <person name="Frisvad J.C."/>
            <person name="Nielsen K.L."/>
        </authorList>
    </citation>
    <scope>NUCLEOTIDE SEQUENCE</scope>
    <source>
        <strain evidence="2">IBT 26290</strain>
    </source>
</reference>
<name>A0A9W9LTL7_9EURO</name>
<dbReference type="Pfam" id="PF20246">
    <property type="entry name" value="DUF6601"/>
    <property type="match status" value="1"/>
</dbReference>
<keyword evidence="3" id="KW-1185">Reference proteome</keyword>
<organism evidence="2 3">
    <name type="scientific">Penicillium canariense</name>
    <dbReference type="NCBI Taxonomy" id="189055"/>
    <lineage>
        <taxon>Eukaryota</taxon>
        <taxon>Fungi</taxon>
        <taxon>Dikarya</taxon>
        <taxon>Ascomycota</taxon>
        <taxon>Pezizomycotina</taxon>
        <taxon>Eurotiomycetes</taxon>
        <taxon>Eurotiomycetidae</taxon>
        <taxon>Eurotiales</taxon>
        <taxon>Aspergillaceae</taxon>
        <taxon>Penicillium</taxon>
    </lineage>
</organism>